<sequence>MSCHQSAVSDWQQSDHAKAMAEATSATVLGDFNNATFDHFTQKARFFKQDNAFKIEFTEQQNTKVYTVAYTFGHYPLQEYLIKTDDGKMQVFPFA</sequence>
<organism evidence="1 2">
    <name type="scientific">Psychrosphaera algicola</name>
    <dbReference type="NCBI Taxonomy" id="3023714"/>
    <lineage>
        <taxon>Bacteria</taxon>
        <taxon>Pseudomonadati</taxon>
        <taxon>Pseudomonadota</taxon>
        <taxon>Gammaproteobacteria</taxon>
        <taxon>Alteromonadales</taxon>
        <taxon>Pseudoalteromonadaceae</taxon>
        <taxon>Psychrosphaera</taxon>
    </lineage>
</organism>
<comment type="caution">
    <text evidence="1">The sequence shown here is derived from an EMBL/GenBank/DDBJ whole genome shotgun (WGS) entry which is preliminary data.</text>
</comment>
<dbReference type="RefSeq" id="WP_272182246.1">
    <property type="nucleotide sequence ID" value="NZ_JAQOMS010000002.1"/>
</dbReference>
<gene>
    <name evidence="1" type="ORF">PN838_23845</name>
</gene>
<protein>
    <submittedName>
        <fullName evidence="1">Uncharacterized protein</fullName>
    </submittedName>
</protein>
<proteinExistence type="predicted"/>
<dbReference type="EMBL" id="JAQOMS010000002">
    <property type="protein sequence ID" value="MDC2891220.1"/>
    <property type="molecule type" value="Genomic_DNA"/>
</dbReference>
<evidence type="ECO:0000313" key="1">
    <source>
        <dbReference type="EMBL" id="MDC2891220.1"/>
    </source>
</evidence>
<name>A0ABT5FJA2_9GAMM</name>
<keyword evidence="2" id="KW-1185">Reference proteome</keyword>
<dbReference type="Proteomes" id="UP001528411">
    <property type="component" value="Unassembled WGS sequence"/>
</dbReference>
<reference evidence="1 2" key="1">
    <citation type="submission" date="2023-01" db="EMBL/GenBank/DDBJ databases">
        <title>Psychrosphaera sp. nov., isolated from marine algae.</title>
        <authorList>
            <person name="Bayburt H."/>
            <person name="Choi B.J."/>
            <person name="Kim J.M."/>
            <person name="Choi D.G."/>
            <person name="Jeon C.O."/>
        </authorList>
    </citation>
    <scope>NUCLEOTIDE SEQUENCE [LARGE SCALE GENOMIC DNA]</scope>
    <source>
        <strain evidence="1 2">G1-22</strain>
    </source>
</reference>
<evidence type="ECO:0000313" key="2">
    <source>
        <dbReference type="Proteomes" id="UP001528411"/>
    </source>
</evidence>
<accession>A0ABT5FJA2</accession>